<dbReference type="RefSeq" id="WP_025291619.1">
    <property type="nucleotide sequence ID" value="NZ_CP006644.1"/>
</dbReference>
<dbReference type="Proteomes" id="UP000018851">
    <property type="component" value="Chromosome"/>
</dbReference>
<dbReference type="eggNOG" id="COG2911">
    <property type="taxonomic scope" value="Bacteria"/>
</dbReference>
<dbReference type="Pfam" id="PF04357">
    <property type="entry name" value="TamB"/>
    <property type="match status" value="1"/>
</dbReference>
<dbReference type="InterPro" id="IPR007452">
    <property type="entry name" value="TamB_C"/>
</dbReference>
<evidence type="ECO:0000256" key="1">
    <source>
        <dbReference type="ARBA" id="ARBA00004167"/>
    </source>
</evidence>
<evidence type="ECO:0000256" key="2">
    <source>
        <dbReference type="ARBA" id="ARBA00022692"/>
    </source>
</evidence>
<evidence type="ECO:0000313" key="7">
    <source>
        <dbReference type="EMBL" id="AHE53361.1"/>
    </source>
</evidence>
<gene>
    <name evidence="7" type="ORF">NX02_08185</name>
</gene>
<evidence type="ECO:0000256" key="3">
    <source>
        <dbReference type="ARBA" id="ARBA00022989"/>
    </source>
</evidence>
<keyword evidence="8" id="KW-1185">Reference proteome</keyword>
<evidence type="ECO:0000259" key="6">
    <source>
        <dbReference type="Pfam" id="PF04357"/>
    </source>
</evidence>
<dbReference type="PATRIC" id="fig|1123269.5.peg.1602"/>
<feature type="transmembrane region" description="Helical" evidence="5">
    <location>
        <begin position="25"/>
        <end position="44"/>
    </location>
</feature>
<protein>
    <recommendedName>
        <fullName evidence="6">Translocation and assembly module TamB C-terminal domain-containing protein</fullName>
    </recommendedName>
</protein>
<dbReference type="GO" id="GO:0009306">
    <property type="term" value="P:protein secretion"/>
    <property type="evidence" value="ECO:0007669"/>
    <property type="project" value="InterPro"/>
</dbReference>
<evidence type="ECO:0000256" key="4">
    <source>
        <dbReference type="ARBA" id="ARBA00023136"/>
    </source>
</evidence>
<dbReference type="STRING" id="1123269.NX02_08185"/>
<accession>W0A8D3</accession>
<dbReference type="HOGENOM" id="CLU_002202_0_0_5"/>
<evidence type="ECO:0000256" key="5">
    <source>
        <dbReference type="SAM" id="Phobius"/>
    </source>
</evidence>
<keyword evidence="3 5" id="KW-1133">Transmembrane helix</keyword>
<dbReference type="GO" id="GO:0097347">
    <property type="term" value="C:TAM protein secretion complex"/>
    <property type="evidence" value="ECO:0007669"/>
    <property type="project" value="TreeGrafter"/>
</dbReference>
<reference evidence="7 8" key="1">
    <citation type="submission" date="2013-07" db="EMBL/GenBank/DDBJ databases">
        <title>Completed genome of Sphingomonas sanxanigenens NX02.</title>
        <authorList>
            <person name="Ma T."/>
            <person name="Huang H."/>
            <person name="Wu M."/>
            <person name="Li X."/>
            <person name="Li G."/>
        </authorList>
    </citation>
    <scope>NUCLEOTIDE SEQUENCE [LARGE SCALE GENOMIC DNA]</scope>
    <source>
        <strain evidence="7 8">NX02</strain>
    </source>
</reference>
<dbReference type="PANTHER" id="PTHR36985">
    <property type="entry name" value="TRANSLOCATION AND ASSEMBLY MODULE SUBUNIT TAMB"/>
    <property type="match status" value="1"/>
</dbReference>
<sequence>MSGEDLLPPPDPAPAQRSRRGLFGWLWRLLLILVGFVAISLWLIDTGPGHRLIIDGIARIETPTGLRFRVGRIDGSIYRRATLREVKILDPKGVVFSTPEARLDWRPTKWLANRLEIRSLTMAQATLHKLPELRRTGRAGPILPGFDIRIGALRVDRLRIAAGVAGPARTGRLAGTADVRSGRAMVRLNATIGRGDRLNLVLDAEPDRDRFDLDARLAAEAGGVFGKLLGTDRTVAARIVGDGRWTAWQGRALVDMSAMRVIDLSLGVREGAYSLSGSLYPSRVSQGKLMRLSAPRILVDGMATLAARRLDGRLALRSQAVVVETEGRVDLGAGAYDDLRIDIRLLRPSALFPNMTGRDVRGRLRLDGPFATARFDYLLTAPRLAFDNTGFETVRAEGRGRLSPAPIAVPIKLSARRVTGVGDVAGGILANLRVEGLLKLTAKALTGDGLRVRSDKLNGKLSLFVDLITGRYDVGLAGGLTSYLIPGLGVVDVKTELKVVPGPGGRGTMVVGRGQAWVRRFDNMFLRSLAGGLPYLDTRLERGPDRVLHFKGLKLTAPELRLTGNGYRRVDGSFFFEGGGEQARYGPVKLTLDGRIERPKLDIFLPKPLDALGLADVRLLLDPTAQGFDYRAAGGSTLGPFTSNGQILLPSGEPAVIRVADVTVSGTHGRGDIRSDPGGFTGRIDLTGGGVSGPLLFGVERELQRIEMQLRVEDARFAGPPAISIRRGNANIVFLLDPDGISIKGSATARGLRRGGVSLARFAGTADLKGGSGTVTAAFAGSRGRAFDIQTSARVSPDRIELSGQGTVDRRPIALKRPAVLTPEDGGWRVAEAALAFSGGDATLSGLFGATRTEVEAKLTRMPMTVLDIGYPGLGLGGYASGSLSYRQAEGGQPSGRADLTIRGLNRSGLVLSSRPIDVGVAAVLTGGSAGVRAVAASGGRTIGRAQARLAPLPGSGDLFTRLSSAPLFAQLRYDGAADTLWRLTGVESFDLSGPVAVAADVHGTFDNPRIDGSVRTTGARLESPVTGTVVSNIQATGRFNGSQLVLDRFTGVAGQGGTVTGTGAFDFAAANGLGIALDLQANHAVLLNRDDIGATITGPLRILSDGAGGTVSGNVAIDRGRFRLGRAVAAEAVPRLKVTELNRAGEEIERAAPPAPWNLDVHATARNRLMVTGLGLDSEWRADLDIKGEATAPAIGGRADLVEGGYEFSGRRFDLERGSIRFTGSVPADPVLDIVAIADIQGLNASIRVSGTGQKPDIAFTSTPALPEDELLSRLLFGTSITNLSAPEALQLAAAVASLQGGGTGLNPINAVRQAVGLDRLRILPADVTTGQGTSVAAGKYLTRRTFVEVITDGQGYSATRVEFQVTRWLSLLSSISTIGRQSVNVRVSKDY</sequence>
<dbReference type="EMBL" id="CP006644">
    <property type="protein sequence ID" value="AHE53361.1"/>
    <property type="molecule type" value="Genomic_DNA"/>
</dbReference>
<dbReference type="KEGG" id="ssan:NX02_08185"/>
<dbReference type="GO" id="GO:0005886">
    <property type="term" value="C:plasma membrane"/>
    <property type="evidence" value="ECO:0007669"/>
    <property type="project" value="InterPro"/>
</dbReference>
<organism evidence="7 8">
    <name type="scientific">Sphingomonas sanxanigenens DSM 19645 = NX02</name>
    <dbReference type="NCBI Taxonomy" id="1123269"/>
    <lineage>
        <taxon>Bacteria</taxon>
        <taxon>Pseudomonadati</taxon>
        <taxon>Pseudomonadota</taxon>
        <taxon>Alphaproteobacteria</taxon>
        <taxon>Sphingomonadales</taxon>
        <taxon>Sphingomonadaceae</taxon>
        <taxon>Sphingomonas</taxon>
    </lineage>
</organism>
<feature type="domain" description="Translocation and assembly module TamB C-terminal" evidence="6">
    <location>
        <begin position="1050"/>
        <end position="1392"/>
    </location>
</feature>
<comment type="subcellular location">
    <subcellularLocation>
        <location evidence="1">Membrane</location>
        <topology evidence="1">Single-pass membrane protein</topology>
    </subcellularLocation>
</comment>
<evidence type="ECO:0000313" key="8">
    <source>
        <dbReference type="Proteomes" id="UP000018851"/>
    </source>
</evidence>
<name>W0A8D3_9SPHN</name>
<keyword evidence="2 5" id="KW-0812">Transmembrane</keyword>
<proteinExistence type="predicted"/>
<dbReference type="PANTHER" id="PTHR36985:SF1">
    <property type="entry name" value="TRANSLOCATION AND ASSEMBLY MODULE SUBUNIT TAMB"/>
    <property type="match status" value="1"/>
</dbReference>
<keyword evidence="4 5" id="KW-0472">Membrane</keyword>